<reference evidence="2 3" key="1">
    <citation type="submission" date="2013-05" db="EMBL/GenBank/DDBJ databases">
        <title>Draft genome sequence of Rubidibacter lacunae KORDI 51-2.</title>
        <authorList>
            <person name="Choi D.H."/>
            <person name="Noh J.H."/>
            <person name="Kwon K.-K."/>
            <person name="Lee J.-H."/>
            <person name="Ryu J.-Y."/>
        </authorList>
    </citation>
    <scope>NUCLEOTIDE SEQUENCE [LARGE SCALE GENOMIC DNA]</scope>
    <source>
        <strain evidence="2 3">KORDI 51-2</strain>
    </source>
</reference>
<evidence type="ECO:0000256" key="1">
    <source>
        <dbReference type="SAM" id="Phobius"/>
    </source>
</evidence>
<dbReference type="Proteomes" id="UP000016960">
    <property type="component" value="Unassembled WGS sequence"/>
</dbReference>
<evidence type="ECO:0000313" key="3">
    <source>
        <dbReference type="Proteomes" id="UP000016960"/>
    </source>
</evidence>
<gene>
    <name evidence="2" type="ORF">KR51_00033910</name>
</gene>
<dbReference type="EMBL" id="ASSJ01000081">
    <property type="protein sequence ID" value="ERN40104.1"/>
    <property type="molecule type" value="Genomic_DNA"/>
</dbReference>
<keyword evidence="1" id="KW-0472">Membrane</keyword>
<keyword evidence="1" id="KW-1133">Transmembrane helix</keyword>
<dbReference type="InParanoid" id="U5DHN7"/>
<keyword evidence="1" id="KW-0812">Transmembrane</keyword>
<accession>U5DHN7</accession>
<organism evidence="2 3">
    <name type="scientific">Rubidibacter lacunae KORDI 51-2</name>
    <dbReference type="NCBI Taxonomy" id="582515"/>
    <lineage>
        <taxon>Bacteria</taxon>
        <taxon>Bacillati</taxon>
        <taxon>Cyanobacteriota</taxon>
        <taxon>Cyanophyceae</taxon>
        <taxon>Oscillatoriophycideae</taxon>
        <taxon>Chroococcales</taxon>
        <taxon>Aphanothecaceae</taxon>
        <taxon>Rubidibacter</taxon>
    </lineage>
</organism>
<comment type="caution">
    <text evidence="2">The sequence shown here is derived from an EMBL/GenBank/DDBJ whole genome shotgun (WGS) entry which is preliminary data.</text>
</comment>
<dbReference type="AlphaFoldDB" id="U5DHN7"/>
<feature type="transmembrane region" description="Helical" evidence="1">
    <location>
        <begin position="26"/>
        <end position="47"/>
    </location>
</feature>
<keyword evidence="3" id="KW-1185">Reference proteome</keyword>
<evidence type="ECO:0000313" key="2">
    <source>
        <dbReference type="EMBL" id="ERN40104.1"/>
    </source>
</evidence>
<name>U5DHN7_9CHRO</name>
<sequence length="48" mass="5027">MQGEVLPVADRKNGDENYSWQGSPNAGLVLTILALVGGLLVVLSGFIN</sequence>
<protein>
    <submittedName>
        <fullName evidence="2">Uncharacterized protein</fullName>
    </submittedName>
</protein>
<proteinExistence type="predicted"/>
<dbReference type="STRING" id="582515.KR51_00033910"/>
<dbReference type="PATRIC" id="fig|582515.4.peg.3805"/>